<feature type="domain" description="Histidine kinase" evidence="7">
    <location>
        <begin position="273"/>
        <end position="475"/>
    </location>
</feature>
<dbReference type="PROSITE" id="PS50109">
    <property type="entry name" value="HIS_KIN"/>
    <property type="match status" value="1"/>
</dbReference>
<dbReference type="InterPro" id="IPR005467">
    <property type="entry name" value="His_kinase_dom"/>
</dbReference>
<keyword evidence="4" id="KW-0418">Kinase</keyword>
<keyword evidence="6" id="KW-1133">Transmembrane helix</keyword>
<comment type="catalytic activity">
    <reaction evidence="1">
        <text>ATP + protein L-histidine = ADP + protein N-phospho-L-histidine.</text>
        <dbReference type="EC" id="2.7.13.3"/>
    </reaction>
</comment>
<dbReference type="PANTHER" id="PTHR43047">
    <property type="entry name" value="TWO-COMPONENT HISTIDINE PROTEIN KINASE"/>
    <property type="match status" value="1"/>
</dbReference>
<feature type="transmembrane region" description="Helical" evidence="6">
    <location>
        <begin position="176"/>
        <end position="201"/>
    </location>
</feature>
<feature type="region of interest" description="Disordered" evidence="5">
    <location>
        <begin position="1"/>
        <end position="58"/>
    </location>
</feature>
<keyword evidence="6" id="KW-0472">Membrane</keyword>
<keyword evidence="6" id="KW-0812">Transmembrane</keyword>
<evidence type="ECO:0000256" key="5">
    <source>
        <dbReference type="SAM" id="MobiDB-lite"/>
    </source>
</evidence>
<sequence>MNSSKEIVASSNDMIQQPPSSLNTSIPRPPSSSSSPSSSSFHHQEETSGSLACSSPSDLTTTMGSDALLQQLLHNQKRQAQIGSKLSFLPLLFGVTFCWDRGPLLFFVCSLGEVAFHFMLNAYMRNHVKSVTSFVQHNSCRLVVIILLQWTLQLYYGHSVPLHVFHTYKILISANVFYYNLKIFCVNTIVLLASNLVGMYVAFTQERDKMSEDQIHAFYQRIVEVFILQYSMIVGAYLFSSFMSSTMLESCQKQEEVTRERMKNSEKTKFIANLSHEARNPLHCIMGSLQVLNHHFEGEKCVDGCKHCFLTNSAIQEVMEDIKENATLLLHILSSSLQMSSLEMGKIKLKHEPFNLKVLLDSLIGVFSQLAHEKHISLHSFFNVSKVPQLLKGDSVRLSQIIMNIISNAIKYTKKGYVRVNCDLANDEDLKSFDHELLKESNHENTTQKKTFVKLEFIDTGCGIPKSKFNNCFNPITSLMIRNKTKITLSDLKIISTIQRI</sequence>
<dbReference type="GO" id="GO:0009927">
    <property type="term" value="F:histidine phosphotransfer kinase activity"/>
    <property type="evidence" value="ECO:0007669"/>
    <property type="project" value="TreeGrafter"/>
</dbReference>
<dbReference type="GeneID" id="68097686"/>
<evidence type="ECO:0000313" key="8">
    <source>
        <dbReference type="EMBL" id="KAG2382651.1"/>
    </source>
</evidence>
<dbReference type="CDD" id="cd00082">
    <property type="entry name" value="HisKA"/>
    <property type="match status" value="1"/>
</dbReference>
<dbReference type="EMBL" id="PYSW02000023">
    <property type="protein sequence ID" value="KAG2382651.1"/>
    <property type="molecule type" value="Genomic_DNA"/>
</dbReference>
<feature type="transmembrane region" description="Helical" evidence="6">
    <location>
        <begin position="82"/>
        <end position="99"/>
    </location>
</feature>
<reference evidence="8 9" key="1">
    <citation type="journal article" date="2018" name="BMC Genomics">
        <title>The genome of Naegleria lovaniensis, the basis for a comparative approach to unravel pathogenicity factors of the human pathogenic amoeba N. fowleri.</title>
        <authorList>
            <person name="Liechti N."/>
            <person name="Schurch N."/>
            <person name="Bruggmann R."/>
            <person name="Wittwer M."/>
        </authorList>
    </citation>
    <scope>NUCLEOTIDE SEQUENCE [LARGE SCALE GENOMIC DNA]</scope>
    <source>
        <strain evidence="8 9">ATCC 30569</strain>
    </source>
</reference>
<keyword evidence="9" id="KW-1185">Reference proteome</keyword>
<feature type="transmembrane region" description="Helical" evidence="6">
    <location>
        <begin position="135"/>
        <end position="156"/>
    </location>
</feature>
<feature type="transmembrane region" description="Helical" evidence="6">
    <location>
        <begin position="222"/>
        <end position="243"/>
    </location>
</feature>
<evidence type="ECO:0000256" key="3">
    <source>
        <dbReference type="ARBA" id="ARBA00022679"/>
    </source>
</evidence>
<dbReference type="InterPro" id="IPR003594">
    <property type="entry name" value="HATPase_dom"/>
</dbReference>
<keyword evidence="3" id="KW-0808">Transferase</keyword>
<comment type="caution">
    <text evidence="8">The sequence shown here is derived from an EMBL/GenBank/DDBJ whole genome shotgun (WGS) entry which is preliminary data.</text>
</comment>
<dbReference type="PANTHER" id="PTHR43047:SF72">
    <property type="entry name" value="OSMOSENSING HISTIDINE PROTEIN KINASE SLN1"/>
    <property type="match status" value="1"/>
</dbReference>
<dbReference type="GO" id="GO:0000155">
    <property type="term" value="F:phosphorelay sensor kinase activity"/>
    <property type="evidence" value="ECO:0007669"/>
    <property type="project" value="InterPro"/>
</dbReference>
<dbReference type="Gene3D" id="1.10.287.130">
    <property type="match status" value="1"/>
</dbReference>
<dbReference type="Pfam" id="PF02518">
    <property type="entry name" value="HATPase_c"/>
    <property type="match status" value="1"/>
</dbReference>
<name>A0AA88GKI1_NAELO</name>
<feature type="compositionally biased region" description="Polar residues" evidence="5">
    <location>
        <begin position="47"/>
        <end position="58"/>
    </location>
</feature>
<feature type="compositionally biased region" description="Polar residues" evidence="5">
    <location>
        <begin position="1"/>
        <end position="26"/>
    </location>
</feature>
<dbReference type="Pfam" id="PF00512">
    <property type="entry name" value="HisKA"/>
    <property type="match status" value="1"/>
</dbReference>
<dbReference type="InterPro" id="IPR036890">
    <property type="entry name" value="HATPase_C_sf"/>
</dbReference>
<dbReference type="AlphaFoldDB" id="A0AA88GKI1"/>
<dbReference type="InterPro" id="IPR036097">
    <property type="entry name" value="HisK_dim/P_sf"/>
</dbReference>
<dbReference type="SUPFAM" id="SSF55874">
    <property type="entry name" value="ATPase domain of HSP90 chaperone/DNA topoisomerase II/histidine kinase"/>
    <property type="match status" value="1"/>
</dbReference>
<dbReference type="SUPFAM" id="SSF47384">
    <property type="entry name" value="Homodimeric domain of signal transducing histidine kinase"/>
    <property type="match status" value="1"/>
</dbReference>
<feature type="compositionally biased region" description="Low complexity" evidence="5">
    <location>
        <begin position="31"/>
        <end position="40"/>
    </location>
</feature>
<evidence type="ECO:0000313" key="9">
    <source>
        <dbReference type="Proteomes" id="UP000816034"/>
    </source>
</evidence>
<dbReference type="Gene3D" id="3.30.565.10">
    <property type="entry name" value="Histidine kinase-like ATPase, C-terminal domain"/>
    <property type="match status" value="1"/>
</dbReference>
<dbReference type="InterPro" id="IPR003661">
    <property type="entry name" value="HisK_dim/P_dom"/>
</dbReference>
<evidence type="ECO:0000256" key="1">
    <source>
        <dbReference type="ARBA" id="ARBA00000085"/>
    </source>
</evidence>
<protein>
    <recommendedName>
        <fullName evidence="2">histidine kinase</fullName>
        <ecNumber evidence="2">2.7.13.3</ecNumber>
    </recommendedName>
</protein>
<evidence type="ECO:0000256" key="4">
    <source>
        <dbReference type="ARBA" id="ARBA00022777"/>
    </source>
</evidence>
<dbReference type="Proteomes" id="UP000816034">
    <property type="component" value="Unassembled WGS sequence"/>
</dbReference>
<dbReference type="GO" id="GO:0005886">
    <property type="term" value="C:plasma membrane"/>
    <property type="evidence" value="ECO:0007669"/>
    <property type="project" value="TreeGrafter"/>
</dbReference>
<evidence type="ECO:0000259" key="7">
    <source>
        <dbReference type="PROSITE" id="PS50109"/>
    </source>
</evidence>
<feature type="transmembrane region" description="Helical" evidence="6">
    <location>
        <begin position="105"/>
        <end position="123"/>
    </location>
</feature>
<evidence type="ECO:0000256" key="2">
    <source>
        <dbReference type="ARBA" id="ARBA00012438"/>
    </source>
</evidence>
<dbReference type="EC" id="2.7.13.3" evidence="2"/>
<organism evidence="8 9">
    <name type="scientific">Naegleria lovaniensis</name>
    <name type="common">Amoeba</name>
    <dbReference type="NCBI Taxonomy" id="51637"/>
    <lineage>
        <taxon>Eukaryota</taxon>
        <taxon>Discoba</taxon>
        <taxon>Heterolobosea</taxon>
        <taxon>Tetramitia</taxon>
        <taxon>Eutetramitia</taxon>
        <taxon>Vahlkampfiidae</taxon>
        <taxon>Naegleria</taxon>
    </lineage>
</organism>
<dbReference type="RefSeq" id="XP_044548330.1">
    <property type="nucleotide sequence ID" value="XM_044694959.1"/>
</dbReference>
<accession>A0AA88GKI1</accession>
<gene>
    <name evidence="8" type="ORF">C9374_005231</name>
</gene>
<evidence type="ECO:0000256" key="6">
    <source>
        <dbReference type="SAM" id="Phobius"/>
    </source>
</evidence>
<proteinExistence type="predicted"/>